<dbReference type="InterPro" id="IPR036055">
    <property type="entry name" value="LDL_receptor-like_sf"/>
</dbReference>
<dbReference type="Pfam" id="PF00207">
    <property type="entry name" value="A2M"/>
    <property type="match status" value="1"/>
</dbReference>
<dbReference type="PROSITE" id="PS50068">
    <property type="entry name" value="LDLRA_2"/>
    <property type="match status" value="1"/>
</dbReference>
<dbReference type="SMART" id="SM01360">
    <property type="entry name" value="A2M"/>
    <property type="match status" value="1"/>
</dbReference>
<evidence type="ECO:0000256" key="9">
    <source>
        <dbReference type="SAM" id="MobiDB-lite"/>
    </source>
</evidence>
<feature type="compositionally biased region" description="Low complexity" evidence="9">
    <location>
        <begin position="81"/>
        <end position="96"/>
    </location>
</feature>
<dbReference type="InterPro" id="IPR001599">
    <property type="entry name" value="Macroglobln_a2"/>
</dbReference>
<feature type="domain" description="Alpha-2-macroglobulin bait region" evidence="11">
    <location>
        <begin position="755"/>
        <end position="889"/>
    </location>
</feature>
<dbReference type="VEuPathDB" id="VectorBase:ACHR005331"/>
<dbReference type="FunFam" id="2.60.40.1930:FF:000001">
    <property type="entry name" value="CD109 isoform 3"/>
    <property type="match status" value="1"/>
</dbReference>
<dbReference type="Pfam" id="PF17791">
    <property type="entry name" value="MG3"/>
    <property type="match status" value="1"/>
</dbReference>
<dbReference type="PANTHER" id="PTHR11412:SF172">
    <property type="entry name" value="LD23292P"/>
    <property type="match status" value="1"/>
</dbReference>
<accession>A0A182K3J6</accession>
<dbReference type="SMART" id="SM01419">
    <property type="entry name" value="Thiol-ester_cl"/>
    <property type="match status" value="1"/>
</dbReference>
<evidence type="ECO:0000259" key="13">
    <source>
        <dbReference type="SMART" id="SM01361"/>
    </source>
</evidence>
<dbReference type="Pfam" id="PF07677">
    <property type="entry name" value="A2M_recep"/>
    <property type="match status" value="1"/>
</dbReference>
<dbReference type="Pfam" id="PF07678">
    <property type="entry name" value="TED_complement"/>
    <property type="match status" value="1"/>
</dbReference>
<dbReference type="Gene3D" id="6.20.50.160">
    <property type="match status" value="1"/>
</dbReference>
<feature type="compositionally biased region" description="Polar residues" evidence="9">
    <location>
        <begin position="143"/>
        <end position="158"/>
    </location>
</feature>
<dbReference type="InterPro" id="IPR002890">
    <property type="entry name" value="MG2"/>
</dbReference>
<dbReference type="SUPFAM" id="SSF48239">
    <property type="entry name" value="Terpenoid cyclases/Protein prenyltransferases"/>
    <property type="match status" value="1"/>
</dbReference>
<dbReference type="CDD" id="cd02891">
    <property type="entry name" value="A2M_like"/>
    <property type="match status" value="1"/>
</dbReference>
<protein>
    <recommendedName>
        <fullName evidence="7">TEP1-F</fullName>
    </recommendedName>
</protein>
<keyword evidence="2" id="KW-0391">Immunity</keyword>
<dbReference type="SMART" id="SM00192">
    <property type="entry name" value="LDLa"/>
    <property type="match status" value="1"/>
</dbReference>
<comment type="function">
    <text evidence="5">Binds covalently through a thioester bond to the pathogen surface resulting in pathogen clearance.</text>
</comment>
<dbReference type="SMART" id="SM01359">
    <property type="entry name" value="A2M_N_2"/>
    <property type="match status" value="1"/>
</dbReference>
<dbReference type="SUPFAM" id="SSF49410">
    <property type="entry name" value="Alpha-macroglobulin receptor domain"/>
    <property type="match status" value="1"/>
</dbReference>
<reference evidence="15" key="1">
    <citation type="submission" date="2013-03" db="EMBL/GenBank/DDBJ databases">
        <title>The Genome Sequence of Anopheles christyi ACHKN1017.</title>
        <authorList>
            <consortium name="The Broad Institute Genomics Platform"/>
            <person name="Neafsey D.E."/>
            <person name="Besansky N."/>
            <person name="Walker B."/>
            <person name="Young S.K."/>
            <person name="Zeng Q."/>
            <person name="Gargeya S."/>
            <person name="Fitzgerald M."/>
            <person name="Haas B."/>
            <person name="Abouelleil A."/>
            <person name="Allen A.W."/>
            <person name="Alvarado L."/>
            <person name="Arachchi H.M."/>
            <person name="Berlin A.M."/>
            <person name="Chapman S.B."/>
            <person name="Gainer-Dewar J."/>
            <person name="Goldberg J."/>
            <person name="Griggs A."/>
            <person name="Gujja S."/>
            <person name="Hansen M."/>
            <person name="Howarth C."/>
            <person name="Imamovic A."/>
            <person name="Ireland A."/>
            <person name="Larimer J."/>
            <person name="McCowan C."/>
            <person name="Murphy C."/>
            <person name="Pearson M."/>
            <person name="Poon T.W."/>
            <person name="Priest M."/>
            <person name="Roberts A."/>
            <person name="Saif S."/>
            <person name="Shea T."/>
            <person name="Sisk P."/>
            <person name="Sykes S."/>
            <person name="Wortman J."/>
            <person name="Nusbaum C."/>
            <person name="Birren B."/>
        </authorList>
    </citation>
    <scope>NUCLEOTIDE SEQUENCE [LARGE SCALE GENOMIC DNA]</scope>
    <source>
        <strain evidence="15">ACHKN1017</strain>
    </source>
</reference>
<evidence type="ECO:0000256" key="6">
    <source>
        <dbReference type="ARBA" id="ARBA00063781"/>
    </source>
</evidence>
<evidence type="ECO:0000256" key="10">
    <source>
        <dbReference type="SAM" id="Phobius"/>
    </source>
</evidence>
<dbReference type="CDD" id="cd00112">
    <property type="entry name" value="LDLa"/>
    <property type="match status" value="1"/>
</dbReference>
<keyword evidence="10" id="KW-1133">Transmembrane helix</keyword>
<dbReference type="InterPro" id="IPR036595">
    <property type="entry name" value="A-macroglobulin_rcpt-bd_sf"/>
</dbReference>
<dbReference type="Gene3D" id="2.60.40.690">
    <property type="entry name" value="Alpha-macroglobulin, receptor-binding domain"/>
    <property type="match status" value="1"/>
</dbReference>
<dbReference type="InterPro" id="IPR041555">
    <property type="entry name" value="MG3"/>
</dbReference>
<evidence type="ECO:0000256" key="4">
    <source>
        <dbReference type="ARBA" id="ARBA00023180"/>
    </source>
</evidence>
<keyword evidence="3 8" id="KW-1015">Disulfide bond</keyword>
<evidence type="ECO:0000256" key="2">
    <source>
        <dbReference type="ARBA" id="ARBA00022859"/>
    </source>
</evidence>
<dbReference type="Pfam" id="PF01835">
    <property type="entry name" value="MG2"/>
    <property type="match status" value="1"/>
</dbReference>
<dbReference type="PANTHER" id="PTHR11412">
    <property type="entry name" value="MACROGLOBULIN / COMPLEMENT"/>
    <property type="match status" value="1"/>
</dbReference>
<dbReference type="InterPro" id="IPR011626">
    <property type="entry name" value="Alpha-macroglobulin_TED"/>
</dbReference>
<feature type="domain" description="Alpha-2-macroglobulin" evidence="12">
    <location>
        <begin position="1027"/>
        <end position="1118"/>
    </location>
</feature>
<dbReference type="InterPro" id="IPR050473">
    <property type="entry name" value="A2M/Complement_sys"/>
</dbReference>
<dbReference type="Gene3D" id="2.60.40.1930">
    <property type="match status" value="2"/>
</dbReference>
<keyword evidence="4" id="KW-0325">Glycoprotein</keyword>
<feature type="compositionally biased region" description="Polar residues" evidence="9">
    <location>
        <begin position="97"/>
        <end position="114"/>
    </location>
</feature>
<dbReference type="GO" id="GO:0005615">
    <property type="term" value="C:extracellular space"/>
    <property type="evidence" value="ECO:0007669"/>
    <property type="project" value="InterPro"/>
</dbReference>
<evidence type="ECO:0000256" key="1">
    <source>
        <dbReference type="ARBA" id="ARBA00022729"/>
    </source>
</evidence>
<dbReference type="SUPFAM" id="SSF57424">
    <property type="entry name" value="LDL receptor-like module"/>
    <property type="match status" value="1"/>
</dbReference>
<dbReference type="InterPro" id="IPR009048">
    <property type="entry name" value="A-macroglobulin_rcpt-bd"/>
</dbReference>
<feature type="disulfide bond" evidence="8">
    <location>
        <begin position="986"/>
        <end position="1001"/>
    </location>
</feature>
<proteinExistence type="predicted"/>
<dbReference type="GO" id="GO:0002376">
    <property type="term" value="P:immune system process"/>
    <property type="evidence" value="ECO:0007669"/>
    <property type="project" value="UniProtKB-KW"/>
</dbReference>
<dbReference type="InterPro" id="IPR011625">
    <property type="entry name" value="A2M_N_BRD"/>
</dbReference>
<feature type="compositionally biased region" description="Low complexity" evidence="9">
    <location>
        <begin position="120"/>
        <end position="142"/>
    </location>
</feature>
<evidence type="ECO:0000259" key="11">
    <source>
        <dbReference type="SMART" id="SM01359"/>
    </source>
</evidence>
<dbReference type="Gene3D" id="4.10.400.10">
    <property type="entry name" value="Low-density Lipoprotein Receptor"/>
    <property type="match status" value="1"/>
</dbReference>
<evidence type="ECO:0000256" key="3">
    <source>
        <dbReference type="ARBA" id="ARBA00023157"/>
    </source>
</evidence>
<dbReference type="Gene3D" id="1.50.10.20">
    <property type="match status" value="1"/>
</dbReference>
<comment type="caution">
    <text evidence="8">Lacks conserved residue(s) required for the propagation of feature annotation.</text>
</comment>
<sequence length="1858" mass="211933">MVMGDGSAKGIQNTIWLSNTHTPNAMKAGKHPTTSCGSDARTLFLCLLITIQAILLTRAQQSQPQSNDVNRYNPVDPFGRQQYNPQYPNSQYDPNNSRNTNQDRPSQSTGTNYQRDYYGNNNAVNSNNNNNNQDSNSIDSNNRFGQDNRNVVLQSTTPRDYFNRQTTPPPYRTRTSNRNPFSSNDYAAGNSFSQGITYFIVASKMVRPGQVYKVSVSVLESHLPLTVRTSISRDGVEMSSETKPITVGVPETMLMRVPPTSVVGEYKLRVEGSYDKNFGGYVFANETKLIFSQRSMTIFVQTDKPVYMQGETVRFRAIPITTELKGFDKEMNVYMLDPAGHIMRRWLSRQSNQGSVSLQYQLSDQPVFGEWKIRIEAQGQIEEARFNVEEYYQTRFEVNVTMPAFFFNTDRYIYGRIMANFTNGTPVKGNLTLKATIRPIGFFNPEAINQMNRVGNLGRLTNLQNQNVPYYLQKSNPDLLNQYNNPQNSFTSQIGGGRDQGGYDGVGGGGQGGYDGRYSSNNFQDSYVIERHLNFDEEWPFWIKKPVETDSQWDSWSNTYRESLPYLRFFNGTYDFRFPMSELSQLVPNLSGMEILFTARVGERYYNEIVEGYSLTRVYNSSIRIAFLGESPQVFKPSMPFTVYLIAEYHDGSPLPLDEFNAGRMEVSGTIDSRASGGRNSFDSRVLYMSQKAGVWELKLDIRHDLNLENTKQTNEFLNEIQSMRLVANYIDPFGERASTELLLLAHFSPNNHNIKVQTSTTDAKVGEYITLHVQSNFYIKDFNYLVMSKGIILVTGHENMKGGVKTMAITLSAEMAPAATIVVWHIGRYGKLLTDSLTFPVNGISRNNFTVFINNRKARTGEKVEVAIYGEPGSYVGLSGIDNAFYTMQAGNELTYANVITKMLSFDEHTNGTFKKTWMSHDGDPEELVYYPASTFGIDANRTFDYAGLVVFTDGVIPMRPSICDPALNYSECLNGRCYRTDKRCDGYMDCEDGTDEAGCSVRNETLLAEFRKFRFNRILRHYQNVWLWKDVNIGPHGRFIFNLEVPQVPALWTVSAFGISGTRGYGMLRKPIEYVGVQPFFINVEMPTACHQGEQVGIRVAVFNYQTVDIEATVVLHSSPDYQFVHVEEDGIVRSYNPRTSFGEHQFYIYLNAQDSTNVFLPIVPTRLGEIEVTIHASTLLGAHQISRKITVEADGLPQYRHQSILLDLRNRAYLVQFMHVNVTETPIIPYEIDRYYVFGSNRARISVVGDVVGAIFPTMPINTTSLLELPMDAAEQNMFSFAANFYTIKYMRASTLRNKKTEKQAFHFMNILYQRQLSYLMEDGGFSLFRADWNQSAPSVWLTAYCAQVFGEMAGLYEYENFIFIDPYMIQKNMHWLLRHQKEDGSFWEETWLPDRKANQSAFYSRNDVVREKNITLTAHVLLTLTTVNLPAGRLAARVALSQQRALQYLQRNLATIKESGSMYEIAIVAYALMIAKAPKAEAAFTLLSAKMRSIGEFNYWGEEEVPLPPTKLENQRYFSLPRLPYKYDSLNIQTTAYALLTYVSRQEIHVDPIVAWLNAQRLTDGGWASSQDTGMAMKALTEYSTRNRVSNVTQLAIKVEATSLPGETKQLYITRKSLAQQQFLDVPNAWGTVRVEATGVGYAILQMHVQYSVDTYKFQTQPPVPAFDLTTRTIFHGRNQSHISYVICQRWINTQESIRSGMAVLDVAVPTGYMIQQQKLDSYILSQRVRNLQRARFQERKVLFYFDYLDSEYVCVNFTLERWMPVANMSRYLPIRVYDYYAPERFNETIFDSLQTYLLNICEVCGSSQCPYCSIYNVAVHFPGSIILMLLASMLLVARHYRIVNPNGWIFLND</sequence>
<dbReference type="GO" id="GO:0004866">
    <property type="term" value="F:endopeptidase inhibitor activity"/>
    <property type="evidence" value="ECO:0007669"/>
    <property type="project" value="InterPro"/>
</dbReference>
<feature type="disulfide bond" evidence="8">
    <location>
        <begin position="974"/>
        <end position="992"/>
    </location>
</feature>
<keyword evidence="10" id="KW-0812">Transmembrane</keyword>
<dbReference type="SMART" id="SM01361">
    <property type="entry name" value="A2M_recep"/>
    <property type="match status" value="1"/>
</dbReference>
<dbReference type="InterPro" id="IPR013783">
    <property type="entry name" value="Ig-like_fold"/>
</dbReference>
<dbReference type="Gene3D" id="2.20.130.20">
    <property type="match status" value="1"/>
</dbReference>
<dbReference type="InterPro" id="IPR047565">
    <property type="entry name" value="Alpha-macroglob_thiol-ester_cl"/>
</dbReference>
<feature type="compositionally biased region" description="Polar residues" evidence="9">
    <location>
        <begin position="60"/>
        <end position="70"/>
    </location>
</feature>
<keyword evidence="15" id="KW-1185">Reference proteome</keyword>
<dbReference type="InterPro" id="IPR002172">
    <property type="entry name" value="LDrepeatLR_classA_rpt"/>
</dbReference>
<evidence type="ECO:0000256" key="5">
    <source>
        <dbReference type="ARBA" id="ARBA00057615"/>
    </source>
</evidence>
<dbReference type="InterPro" id="IPR008930">
    <property type="entry name" value="Terpenoid_cyclase/PrenylTrfase"/>
</dbReference>
<feature type="region of interest" description="Disordered" evidence="9">
    <location>
        <begin position="60"/>
        <end position="183"/>
    </location>
</feature>
<keyword evidence="1" id="KW-0732">Signal</keyword>
<dbReference type="EnsemblMetazoa" id="ACHR005331-RA">
    <property type="protein sequence ID" value="ACHR005331-PA"/>
    <property type="gene ID" value="ACHR005331"/>
</dbReference>
<reference evidence="14" key="2">
    <citation type="submission" date="2020-05" db="UniProtKB">
        <authorList>
            <consortium name="EnsemblMetazoa"/>
        </authorList>
    </citation>
    <scope>IDENTIFICATION</scope>
    <source>
        <strain evidence="14">ACHKN1017</strain>
    </source>
</reference>
<dbReference type="Proteomes" id="UP000075881">
    <property type="component" value="Unassembled WGS sequence"/>
</dbReference>
<organism evidence="14 15">
    <name type="scientific">Anopheles christyi</name>
    <dbReference type="NCBI Taxonomy" id="43041"/>
    <lineage>
        <taxon>Eukaryota</taxon>
        <taxon>Metazoa</taxon>
        <taxon>Ecdysozoa</taxon>
        <taxon>Arthropoda</taxon>
        <taxon>Hexapoda</taxon>
        <taxon>Insecta</taxon>
        <taxon>Pterygota</taxon>
        <taxon>Neoptera</taxon>
        <taxon>Endopterygota</taxon>
        <taxon>Diptera</taxon>
        <taxon>Nematocera</taxon>
        <taxon>Culicoidea</taxon>
        <taxon>Culicidae</taxon>
        <taxon>Anophelinae</taxon>
        <taxon>Anopheles</taxon>
    </lineage>
</organism>
<comment type="subunit">
    <text evidence="6">Heterodimer of a TEP1-N chain and an TEP1-C chain non-covalently linked. Forms a complex composed of TEP1-N and TEP1-C heterodimer, LRIM1 and APL1C; the interaction stabilizes TEP1-N and TEP1-C heterodimer, prevents its binding to tissues while circulating in the hemolymph and protects the thioester bond from hydrolysis. Mature TEP1 and to a lesser extent full-length TEP1 interact with SPCLIP1; the interaction is induced by microbial infection.</text>
</comment>
<dbReference type="Pfam" id="PF07703">
    <property type="entry name" value="A2M_BRD"/>
    <property type="match status" value="1"/>
</dbReference>
<evidence type="ECO:0000259" key="12">
    <source>
        <dbReference type="SMART" id="SM01360"/>
    </source>
</evidence>
<dbReference type="STRING" id="43041.A0A182K3J6"/>
<evidence type="ECO:0000313" key="15">
    <source>
        <dbReference type="Proteomes" id="UP000075881"/>
    </source>
</evidence>
<feature type="transmembrane region" description="Helical" evidence="10">
    <location>
        <begin position="1819"/>
        <end position="1841"/>
    </location>
</feature>
<dbReference type="Gene3D" id="2.60.40.2950">
    <property type="match status" value="1"/>
</dbReference>
<evidence type="ECO:0000256" key="8">
    <source>
        <dbReference type="PROSITE-ProRule" id="PRU00124"/>
    </source>
</evidence>
<feature type="domain" description="Alpha-macroglobulin receptor-binding" evidence="13">
    <location>
        <begin position="1704"/>
        <end position="1795"/>
    </location>
</feature>
<keyword evidence="10" id="KW-0472">Membrane</keyword>
<dbReference type="Gene3D" id="2.60.40.10">
    <property type="entry name" value="Immunoglobulins"/>
    <property type="match status" value="2"/>
</dbReference>
<evidence type="ECO:0000313" key="14">
    <source>
        <dbReference type="EnsemblMetazoa" id="ACHR005331-PA"/>
    </source>
</evidence>
<evidence type="ECO:0000256" key="7">
    <source>
        <dbReference type="ARBA" id="ARBA00078071"/>
    </source>
</evidence>
<name>A0A182K3J6_9DIPT</name>